<dbReference type="Proteomes" id="UP000595074">
    <property type="component" value="Chromosome"/>
</dbReference>
<dbReference type="KEGG" id="sinu:IMZ28_00185"/>
<evidence type="ECO:0000313" key="2">
    <source>
        <dbReference type="EMBL" id="QOR61947.1"/>
    </source>
</evidence>
<protein>
    <submittedName>
        <fullName evidence="2">Nucleotidyltransferase family protein</fullName>
    </submittedName>
</protein>
<name>A0A7M1S3E1_9BACT</name>
<sequence>MKAMILAAGKGTRVQPLTNTTPKPMLPILDVPVMELIIKKLKADGFNEIVINTSYLSEEIENYFKDGSQFGVSIRYSFEGEIIDGVRHGNAIGSAAGMRKIQNEKAFFDDTFLVICGDAIIDADLSKAVKMHKQHGGISSMLLKEVPMESVDKYGVVELDDSDRVVSFQEKPKIEEARSNLVNTGIYIFEPEIFSHIPAEGNYDIGGELFPKLVSSDTPIYGINLPFQWIDIGTIEDYYRANLMALKNEINQIEFSKAGLIVNYDAVSSEEMPHTPLIQDIPQVNESHYSRRMKYAG</sequence>
<dbReference type="Pfam" id="PF00483">
    <property type="entry name" value="NTP_transferase"/>
    <property type="match status" value="1"/>
</dbReference>
<dbReference type="RefSeq" id="WP_197548651.1">
    <property type="nucleotide sequence ID" value="NZ_CP063164.1"/>
</dbReference>
<dbReference type="Gene3D" id="3.90.550.10">
    <property type="entry name" value="Spore Coat Polysaccharide Biosynthesis Protein SpsA, Chain A"/>
    <property type="match status" value="1"/>
</dbReference>
<keyword evidence="2" id="KW-0808">Transferase</keyword>
<evidence type="ECO:0000313" key="3">
    <source>
        <dbReference type="Proteomes" id="UP000595074"/>
    </source>
</evidence>
<dbReference type="PANTHER" id="PTHR22572">
    <property type="entry name" value="SUGAR-1-PHOSPHATE GUANYL TRANSFERASE"/>
    <property type="match status" value="1"/>
</dbReference>
<dbReference type="GO" id="GO:0016740">
    <property type="term" value="F:transferase activity"/>
    <property type="evidence" value="ECO:0007669"/>
    <property type="project" value="UniProtKB-KW"/>
</dbReference>
<organism evidence="2 3">
    <name type="scientific">Sulfurovum indicum</name>
    <dbReference type="NCBI Taxonomy" id="2779528"/>
    <lineage>
        <taxon>Bacteria</taxon>
        <taxon>Pseudomonadati</taxon>
        <taxon>Campylobacterota</taxon>
        <taxon>Epsilonproteobacteria</taxon>
        <taxon>Campylobacterales</taxon>
        <taxon>Sulfurovaceae</taxon>
        <taxon>Sulfurovum</taxon>
    </lineage>
</organism>
<dbReference type="InterPro" id="IPR050486">
    <property type="entry name" value="Mannose-1P_guanyltransferase"/>
</dbReference>
<dbReference type="EMBL" id="CP063164">
    <property type="protein sequence ID" value="QOR61947.1"/>
    <property type="molecule type" value="Genomic_DNA"/>
</dbReference>
<reference evidence="2 3" key="1">
    <citation type="submission" date="2020-10" db="EMBL/GenBank/DDBJ databases">
        <title>The genome of sulfurovum sp.</title>
        <authorList>
            <person name="Xie S."/>
            <person name="Shao Z."/>
            <person name="Jiang L."/>
        </authorList>
    </citation>
    <scope>NUCLEOTIDE SEQUENCE [LARGE SCALE GENOMIC DNA]</scope>
    <source>
        <strain evidence="2 3">ST-419</strain>
    </source>
</reference>
<dbReference type="CDD" id="cd04181">
    <property type="entry name" value="NTP_transferase"/>
    <property type="match status" value="1"/>
</dbReference>
<evidence type="ECO:0000259" key="1">
    <source>
        <dbReference type="Pfam" id="PF00483"/>
    </source>
</evidence>
<accession>A0A7M1S3E1</accession>
<dbReference type="InterPro" id="IPR005835">
    <property type="entry name" value="NTP_transferase_dom"/>
</dbReference>
<gene>
    <name evidence="2" type="ORF">IMZ28_00185</name>
</gene>
<dbReference type="InterPro" id="IPR029044">
    <property type="entry name" value="Nucleotide-diphossugar_trans"/>
</dbReference>
<keyword evidence="3" id="KW-1185">Reference proteome</keyword>
<feature type="domain" description="Nucleotidyl transferase" evidence="1">
    <location>
        <begin position="2"/>
        <end position="245"/>
    </location>
</feature>
<dbReference type="SUPFAM" id="SSF53448">
    <property type="entry name" value="Nucleotide-diphospho-sugar transferases"/>
    <property type="match status" value="1"/>
</dbReference>
<proteinExistence type="predicted"/>
<dbReference type="AlphaFoldDB" id="A0A7M1S3E1"/>